<evidence type="ECO:0000256" key="2">
    <source>
        <dbReference type="ARBA" id="ARBA00022795"/>
    </source>
</evidence>
<dbReference type="STRING" id="1193713.GCA_001636315_01838"/>
<gene>
    <name evidence="3" type="ORF">CHR53_24695</name>
</gene>
<keyword evidence="2" id="KW-1005">Bacterial flagellum biogenesis</keyword>
<proteinExistence type="inferred from homology"/>
<evidence type="ECO:0000313" key="4">
    <source>
        <dbReference type="Proteomes" id="UP000282892"/>
    </source>
</evidence>
<organism evidence="3 4">
    <name type="scientific">Neobacillus mesonae</name>
    <dbReference type="NCBI Taxonomy" id="1193713"/>
    <lineage>
        <taxon>Bacteria</taxon>
        <taxon>Bacillati</taxon>
        <taxon>Bacillota</taxon>
        <taxon>Bacilli</taxon>
        <taxon>Bacillales</taxon>
        <taxon>Bacillaceae</taxon>
        <taxon>Neobacillus</taxon>
    </lineage>
</organism>
<dbReference type="Pfam" id="PF03963">
    <property type="entry name" value="FlgD"/>
    <property type="match status" value="1"/>
</dbReference>
<dbReference type="Proteomes" id="UP000282892">
    <property type="component" value="Chromosome"/>
</dbReference>
<protein>
    <recommendedName>
        <fullName evidence="5">Flagellar hook assembly protein FlgD</fullName>
    </recommendedName>
</protein>
<evidence type="ECO:0008006" key="5">
    <source>
        <dbReference type="Google" id="ProtNLM"/>
    </source>
</evidence>
<comment type="similarity">
    <text evidence="1">Belongs to the FlgD family.</text>
</comment>
<accession>A0A3Q9QXJ0</accession>
<dbReference type="InterPro" id="IPR005648">
    <property type="entry name" value="FlgD"/>
</dbReference>
<dbReference type="EMBL" id="CP022572">
    <property type="protein sequence ID" value="AZU64180.1"/>
    <property type="molecule type" value="Genomic_DNA"/>
</dbReference>
<dbReference type="AlphaFoldDB" id="A0A3Q9QXJ0"/>
<dbReference type="OrthoDB" id="280334at2"/>
<keyword evidence="4" id="KW-1185">Reference proteome</keyword>
<dbReference type="GO" id="GO:0044781">
    <property type="term" value="P:bacterial-type flagellum organization"/>
    <property type="evidence" value="ECO:0007669"/>
    <property type="project" value="UniProtKB-KW"/>
</dbReference>
<dbReference type="KEGG" id="nmk:CHR53_24695"/>
<reference evidence="3 4" key="1">
    <citation type="submission" date="2017-07" db="EMBL/GenBank/DDBJ databases">
        <title>The complete genome sequence of Bacillus mesonae strain H20-5, an efficient strain improving plant abiotic stress resistance.</title>
        <authorList>
            <person name="Kim S.Y."/>
            <person name="Song H."/>
            <person name="Sang M.K."/>
            <person name="Weon H.-Y."/>
            <person name="Song J."/>
        </authorList>
    </citation>
    <scope>NUCLEOTIDE SEQUENCE [LARGE SCALE GENOMIC DNA]</scope>
    <source>
        <strain evidence="3 4">H20-5</strain>
    </source>
</reference>
<evidence type="ECO:0000313" key="3">
    <source>
        <dbReference type="EMBL" id="AZU64180.1"/>
    </source>
</evidence>
<evidence type="ECO:0000256" key="1">
    <source>
        <dbReference type="ARBA" id="ARBA00010577"/>
    </source>
</evidence>
<sequence>MISIPIGFPKSIRQHNGGTAMTAIQSINSYTPASSRTPQKQELGKEAFLKILVTQLQNQDPTEPQKDGEFIGQMAQLSVLEQLSNLNNSLTAYLESGNNISQHSYMLGNKVTWTNPETNAQESGIVTGINYKNNQVYYKIGDQEILSSSITSMEINKQ</sequence>
<name>A0A3Q9QXJ0_9BACI</name>